<feature type="repeat" description="WD" evidence="3">
    <location>
        <begin position="2173"/>
        <end position="2206"/>
    </location>
</feature>
<keyword evidence="7" id="KW-1185">Reference proteome</keyword>
<evidence type="ECO:0000313" key="6">
    <source>
        <dbReference type="EMBL" id="KAG9395582.1"/>
    </source>
</evidence>
<dbReference type="PROSITE" id="PS50197">
    <property type="entry name" value="BEACH"/>
    <property type="match status" value="1"/>
</dbReference>
<evidence type="ECO:0000256" key="3">
    <source>
        <dbReference type="PROSITE-ProRule" id="PRU00221"/>
    </source>
</evidence>
<dbReference type="SMART" id="SM00320">
    <property type="entry name" value="WD40"/>
    <property type="match status" value="2"/>
</dbReference>
<dbReference type="InterPro" id="IPR036372">
    <property type="entry name" value="BEACH_dom_sf"/>
</dbReference>
<dbReference type="Gene3D" id="2.30.29.30">
    <property type="entry name" value="Pleckstrin-homology domain (PH domain)/Phosphotyrosine-binding domain (PTB)"/>
    <property type="match status" value="1"/>
</dbReference>
<dbReference type="SUPFAM" id="SSF50729">
    <property type="entry name" value="PH domain-like"/>
    <property type="match status" value="1"/>
</dbReference>
<comment type="caution">
    <text evidence="6">The sequence shown here is derived from an EMBL/GenBank/DDBJ whole genome shotgun (WGS) entry which is preliminary data.</text>
</comment>
<sequence length="2381" mass="262291">MPAVEWDSLSYKDQKQYVTVLVRKLETQVVDDATLAAVNEVLREIRRLCLRSAAVQRLIWDVSCSQHLYMLMEMSIHAEYHLQVVTAVFQTLEALLHLNTHNIRLFSSDDYYIEKMTQIVTEILRQTNASMSPQKVDECTNAQLQVINGLFGLLVGVPDYQLVHPGEVTIVMSRVLTVITSVYHLLKPDHQLYIIDSFVYMCSNSESDLPNLAACGQEDLLKKVLGLLPPIIAECAPVLNSRTTPATEPVYLDQASVTNDPARYRPHLSGGIYSNMPPPSVSDYPSLPSTFSSRIDTPIGSETSPRMGSELLKGIQHQRPSTDGGGLPLLALRRMCHFITILASHSISIGNLKKLYALMQNRDNDLSRRTRTRSPAFGLLLRTLQAIQDTLGPSCYLSLDGIMSGLVVPAIAEWDHRAAGYSIAAWLRVEDFTDRKGMPNYKPRLYSFLSDLFDGHEAYFESNRLCVVTIQRDNKKKAKYTRHESAFSFIFDEDTWYHVAISFGPKTATLFLNGVERETIAHKSCLVSKRPYTRCRIATNAEGGTDGGHKLYRPNALYGQLGPMYLFSATIAQAQASALHALGPEYHYSLTPLDIASYSDGGLDDKMVAELHKLQSRIYLAYTAKFISQDSCIDTTPKSNEREYSWDASMLPGSYQVFTHRFTDTFQAAGGIDSLTPLFDQFNLRPSVTTDTLTRVGSNLSTPTTPAIMDNSVDDHELSDKVTERTIREATIVDPDMLLVFLSLIRSIFRLKSVQLDLASHPGVARIIYGLKRLSPHYLTIPVIDALIGFLDVFDEFKQEKLKVDWIEIVLFDFSMWMFAAVPSIQHVLSELTGLAGTGPHVDATRSALPPDLILDTLRLHMFYEPETLPDCLKGQANIVDPFTTLAPMVARPLRARDGSIIAVRPQVSHIFGLRAQLFNLLSVVLDRGDRVLDDRSLHLLLSYQVGSTDSNQRRDVVQFVYMLLMAQSHGGTCITPEAICRLMSSPLAPFLAQIETETTTEACIIQINIVSHLYAGAGDLCRQTVASETTIALMERMVNRLDFTAEIGQALTSGIVGGRSTHGCPPIVSPEVLEVTLRTLPRAPLPLRASVASNLVRLVNKHDNIRVFLGVPSLFTRLLDLLTGFAHGGPASEDAVDVLGSVCTVVRACLTPCLSDPTAWSSQFKGFIDALAERCRREPAISPAAVLRGIMPEMLDAFTNKLSCNPSLSATLVDNSRVLLAAACSAVLDFDPPVIGNSAKAPGLGADYLESGVVATNVACRALAHMVVTNVPSKDAPEPSADAADYVDRLFPSFASFGKDWRVIMIHLIILLLNVDPTHSRFRVEPALSVTAVAVVSSRIFFGLNSLIGLETPEKISALLCSPDTWSVVPLEAFQSTRRPAPIVSSKKLTELLMFGIGHAMVLWADRDDKWFRVDALADIIKELRGQRQFALAIAARTTLNLVRVNEKIQTLINNTAALLDDPDWADIMADSVTPRLEADTAVWTSSRAMVLSNYCHMAHGCPPVATTAKLDRAWSQAVVTMCEVDMARITSAIVHRENASRLALKECASRKKRQLGHGANFLVKLDKTEDAHRMRRKLVHGTKPRGYKVVKKQVRKDERNRPGSDPVVELTALRLGHLLNANGENVEIDTDVDLITEEEAAAAQQTDTVMSVQCDAVHALGTTHGRLDLGRGEVFFTMDRNSDDSADASETKDRHWALDTITAIHGRRYLFKHCGIEIFINDRTNFFFTFPTTKIRNHFIKRLQGLMPGRVPALTPAANILASSTATENWQKGLMSNFDYLMYLNTVSGRTYNDLNQYPVFPWVISDYTSPALDLSDPKVYRVLSRPVGAQTDAAVERLRARFEAFVDVGGSMPPFHYGTHYSSAGCVLNYLVRLEPFTRLAMKLQGGTLDHPDRIFSSIGAAWKNTQTDAGDVRELIPEFFYLPEFLGNPNNIDIGTTQTDEEIGTVKLPPWASTPDEFVRINRAALESPYVSEHLHEWIDLIFGFKQKGKAAVDACNVFFHLTYEGAVDIDAIKDDVVKQSIIAQITNFGQVPSQLFSKPHPARSTAVTSSPLVALSESPMYSQLPPEIHATHTEAKHTGQAEMNLATMARSDRVITVSEALGVTVHRMSTLQPEDERRRAIPSLLDPAIEIPAHRLFAARDRTLFAGGHWDSSFKLFNVETGRVVQSVTGHTDTVTGVAVTIDGTFALTASVDTTVDIWRIVNGVVQQPACRVLTRHDAPVRCLVISDEADLVVTCSVDGMCALHSISRGKFISSFNVTGLPVDAAIANQVAVLEADGTLSLFSICGKFLTSLIVEGAKVLVGCKSANCFVVATANRIAVLCSFTLRELLAWDVDVRADITCISVGGHGESVIAYGCVNGDIGKLELSVASLSVLK</sequence>
<feature type="domain" description="BEACH" evidence="4">
    <location>
        <begin position="1757"/>
        <end position="2048"/>
    </location>
</feature>
<dbReference type="InterPro" id="IPR031570">
    <property type="entry name" value="NBEA/BDCP_DUF4704"/>
</dbReference>
<accession>A0A8J6B9I3</accession>
<dbReference type="InterPro" id="IPR013320">
    <property type="entry name" value="ConA-like_dom_sf"/>
</dbReference>
<keyword evidence="1 3" id="KW-0853">WD repeat</keyword>
<dbReference type="PROSITE" id="PS51783">
    <property type="entry name" value="PH_BEACH"/>
    <property type="match status" value="1"/>
</dbReference>
<dbReference type="Gene3D" id="2.60.120.200">
    <property type="match status" value="1"/>
</dbReference>
<evidence type="ECO:0000256" key="1">
    <source>
        <dbReference type="ARBA" id="ARBA00022574"/>
    </source>
</evidence>
<keyword evidence="2" id="KW-0677">Repeat</keyword>
<protein>
    <submittedName>
        <fullName evidence="6">Beige/BEACH domain</fullName>
    </submittedName>
</protein>
<dbReference type="FunFam" id="1.10.1540.10:FF:000001">
    <property type="entry name" value="neurobeachin isoform X1"/>
    <property type="match status" value="1"/>
</dbReference>
<feature type="domain" description="BEACH-type PH" evidence="5">
    <location>
        <begin position="1645"/>
        <end position="1746"/>
    </location>
</feature>
<reference evidence="6" key="1">
    <citation type="submission" date="2021-05" db="EMBL/GenBank/DDBJ databases">
        <title>A free-living protist that lacks canonical eukaryotic 1 DNA replication and segregation systems.</title>
        <authorList>
            <person name="Salas-Leiva D.E."/>
            <person name="Tromer E.C."/>
            <person name="Curtis B.A."/>
            <person name="Jerlstrom-Hultqvist J."/>
            <person name="Kolisko M."/>
            <person name="Yi Z."/>
            <person name="Salas-Leiva J.S."/>
            <person name="Gallot-Lavallee L."/>
            <person name="Kops G.J.P.L."/>
            <person name="Archibald J.M."/>
            <person name="Simpson A.G.B."/>
            <person name="Roger A.J."/>
        </authorList>
    </citation>
    <scope>NUCLEOTIDE SEQUENCE</scope>
    <source>
        <strain evidence="6">BICM</strain>
    </source>
</reference>
<dbReference type="PANTHER" id="PTHR13743">
    <property type="entry name" value="BEIGE/BEACH-RELATED"/>
    <property type="match status" value="1"/>
</dbReference>
<dbReference type="Pfam" id="PF02138">
    <property type="entry name" value="Beach"/>
    <property type="match status" value="1"/>
</dbReference>
<evidence type="ECO:0000256" key="2">
    <source>
        <dbReference type="ARBA" id="ARBA00022737"/>
    </source>
</evidence>
<dbReference type="InterPro" id="IPR011993">
    <property type="entry name" value="PH-like_dom_sf"/>
</dbReference>
<evidence type="ECO:0000259" key="4">
    <source>
        <dbReference type="PROSITE" id="PS50197"/>
    </source>
</evidence>
<dbReference type="Gene3D" id="1.10.1540.10">
    <property type="entry name" value="BEACH domain"/>
    <property type="match status" value="1"/>
</dbReference>
<proteinExistence type="predicted"/>
<dbReference type="Gene3D" id="2.130.10.10">
    <property type="entry name" value="YVTN repeat-like/Quinoprotein amine dehydrogenase"/>
    <property type="match status" value="1"/>
</dbReference>
<dbReference type="Pfam" id="PF20426">
    <property type="entry name" value="NBCH_WD40"/>
    <property type="match status" value="1"/>
</dbReference>
<dbReference type="PROSITE" id="PS50294">
    <property type="entry name" value="WD_REPEATS_REGION"/>
    <property type="match status" value="1"/>
</dbReference>
<dbReference type="SUPFAM" id="SSF81837">
    <property type="entry name" value="BEACH domain"/>
    <property type="match status" value="1"/>
</dbReference>
<dbReference type="InterPro" id="IPR050865">
    <property type="entry name" value="BEACH_Domain"/>
</dbReference>
<dbReference type="InterPro" id="IPR036322">
    <property type="entry name" value="WD40_repeat_dom_sf"/>
</dbReference>
<organism evidence="6 7">
    <name type="scientific">Carpediemonas membranifera</name>
    <dbReference type="NCBI Taxonomy" id="201153"/>
    <lineage>
        <taxon>Eukaryota</taxon>
        <taxon>Metamonada</taxon>
        <taxon>Carpediemonas-like organisms</taxon>
        <taxon>Carpediemonas</taxon>
    </lineage>
</organism>
<dbReference type="InterPro" id="IPR001680">
    <property type="entry name" value="WD40_rpt"/>
</dbReference>
<dbReference type="SUPFAM" id="SSF49899">
    <property type="entry name" value="Concanavalin A-like lectins/glucanases"/>
    <property type="match status" value="1"/>
</dbReference>
<evidence type="ECO:0000259" key="5">
    <source>
        <dbReference type="PROSITE" id="PS51783"/>
    </source>
</evidence>
<gene>
    <name evidence="6" type="ORF">J8273_3164</name>
</gene>
<dbReference type="SMART" id="SM01026">
    <property type="entry name" value="Beach"/>
    <property type="match status" value="1"/>
</dbReference>
<dbReference type="SUPFAM" id="SSF50978">
    <property type="entry name" value="WD40 repeat-like"/>
    <property type="match status" value="1"/>
</dbReference>
<dbReference type="Pfam" id="PF15787">
    <property type="entry name" value="DUF4704"/>
    <property type="match status" value="1"/>
</dbReference>
<dbReference type="InterPro" id="IPR015943">
    <property type="entry name" value="WD40/YVTN_repeat-like_dom_sf"/>
</dbReference>
<dbReference type="CDD" id="cd06071">
    <property type="entry name" value="Beach"/>
    <property type="match status" value="1"/>
</dbReference>
<dbReference type="OrthoDB" id="26681at2759"/>
<dbReference type="EMBL" id="JAHDYR010000010">
    <property type="protein sequence ID" value="KAG9395582.1"/>
    <property type="molecule type" value="Genomic_DNA"/>
</dbReference>
<dbReference type="InterPro" id="IPR046851">
    <property type="entry name" value="NBCH_WD40"/>
</dbReference>
<name>A0A8J6B9I3_9EUKA</name>
<dbReference type="Pfam" id="PF14844">
    <property type="entry name" value="PH_BEACH"/>
    <property type="match status" value="1"/>
</dbReference>
<dbReference type="InterPro" id="IPR023362">
    <property type="entry name" value="PH-BEACH_dom"/>
</dbReference>
<dbReference type="InterPro" id="IPR000409">
    <property type="entry name" value="BEACH_dom"/>
</dbReference>
<dbReference type="Proteomes" id="UP000717585">
    <property type="component" value="Unassembled WGS sequence"/>
</dbReference>
<evidence type="ECO:0000313" key="7">
    <source>
        <dbReference type="Proteomes" id="UP000717585"/>
    </source>
</evidence>
<dbReference type="PROSITE" id="PS50082">
    <property type="entry name" value="WD_REPEATS_2"/>
    <property type="match status" value="1"/>
</dbReference>